<evidence type="ECO:0000313" key="4">
    <source>
        <dbReference type="Proteomes" id="UP001391051"/>
    </source>
</evidence>
<feature type="region of interest" description="Disordered" evidence="1">
    <location>
        <begin position="113"/>
        <end position="133"/>
    </location>
</feature>
<comment type="caution">
    <text evidence="3">The sequence shown here is derived from an EMBL/GenBank/DDBJ whole genome shotgun (WGS) entry which is preliminary data.</text>
</comment>
<keyword evidence="2" id="KW-0732">Signal</keyword>
<evidence type="ECO:0000256" key="1">
    <source>
        <dbReference type="SAM" id="MobiDB-lite"/>
    </source>
</evidence>
<accession>A0ABR1QWZ9</accession>
<evidence type="ECO:0000256" key="2">
    <source>
        <dbReference type="SAM" id="SignalP"/>
    </source>
</evidence>
<dbReference type="Proteomes" id="UP001391051">
    <property type="component" value="Unassembled WGS sequence"/>
</dbReference>
<reference evidence="3 4" key="1">
    <citation type="submission" date="2023-01" db="EMBL/GenBank/DDBJ databases">
        <title>Analysis of 21 Apiospora genomes using comparative genomics revels a genus with tremendous synthesis potential of carbohydrate active enzymes and secondary metabolites.</title>
        <authorList>
            <person name="Sorensen T."/>
        </authorList>
    </citation>
    <scope>NUCLEOTIDE SEQUENCE [LARGE SCALE GENOMIC DNA]</scope>
    <source>
        <strain evidence="3 4">CBS 24483</strain>
    </source>
</reference>
<organism evidence="3 4">
    <name type="scientific">Apiospora aurea</name>
    <dbReference type="NCBI Taxonomy" id="335848"/>
    <lineage>
        <taxon>Eukaryota</taxon>
        <taxon>Fungi</taxon>
        <taxon>Dikarya</taxon>
        <taxon>Ascomycota</taxon>
        <taxon>Pezizomycotina</taxon>
        <taxon>Sordariomycetes</taxon>
        <taxon>Xylariomycetidae</taxon>
        <taxon>Amphisphaeriales</taxon>
        <taxon>Apiosporaceae</taxon>
        <taxon>Apiospora</taxon>
    </lineage>
</organism>
<sequence length="200" mass="21430">MEWLTSLAYLGFAASFVSAHPVLNEASDGAAAQVYQLGAIVGGVDDRILNFNGFTVGIFTGQDTGPIYVTAQPSSQNASHFSLHLWPADKHEDHVLGLQPTYVEQQSPGMITRIEKPPVNSPGSGDGGDDDDSKAMWNTWTMVDGNLDVYPPPQSWVAVTYPNGGSGSFNLLAMIPGWAAIEPFNAQLTYTKVDIAKVQS</sequence>
<feature type="chain" id="PRO_5045790509" evidence="2">
    <location>
        <begin position="20"/>
        <end position="200"/>
    </location>
</feature>
<dbReference type="GeneID" id="92070781"/>
<protein>
    <submittedName>
        <fullName evidence="3">Uncharacterized protein</fullName>
    </submittedName>
</protein>
<gene>
    <name evidence="3" type="ORF">PG986_001497</name>
</gene>
<evidence type="ECO:0000313" key="3">
    <source>
        <dbReference type="EMBL" id="KAK7967220.1"/>
    </source>
</evidence>
<proteinExistence type="predicted"/>
<keyword evidence="4" id="KW-1185">Reference proteome</keyword>
<feature type="signal peptide" evidence="2">
    <location>
        <begin position="1"/>
        <end position="19"/>
    </location>
</feature>
<dbReference type="EMBL" id="JAQQWE010000001">
    <property type="protein sequence ID" value="KAK7967220.1"/>
    <property type="molecule type" value="Genomic_DNA"/>
</dbReference>
<name>A0ABR1QWZ9_9PEZI</name>
<dbReference type="RefSeq" id="XP_066706612.1">
    <property type="nucleotide sequence ID" value="XM_066837719.1"/>
</dbReference>